<feature type="compositionally biased region" description="Polar residues" evidence="1">
    <location>
        <begin position="64"/>
        <end position="87"/>
    </location>
</feature>
<comment type="caution">
    <text evidence="2">The sequence shown here is derived from an EMBL/GenBank/DDBJ whole genome shotgun (WGS) entry which is preliminary data.</text>
</comment>
<dbReference type="Proteomes" id="UP001302602">
    <property type="component" value="Unassembled WGS sequence"/>
</dbReference>
<reference evidence="2" key="1">
    <citation type="journal article" date="2023" name="Mol. Phylogenet. Evol.">
        <title>Genome-scale phylogeny and comparative genomics of the fungal order Sordariales.</title>
        <authorList>
            <person name="Hensen N."/>
            <person name="Bonometti L."/>
            <person name="Westerberg I."/>
            <person name="Brannstrom I.O."/>
            <person name="Guillou S."/>
            <person name="Cros-Aarteil S."/>
            <person name="Calhoun S."/>
            <person name="Haridas S."/>
            <person name="Kuo A."/>
            <person name="Mondo S."/>
            <person name="Pangilinan J."/>
            <person name="Riley R."/>
            <person name="LaButti K."/>
            <person name="Andreopoulos B."/>
            <person name="Lipzen A."/>
            <person name="Chen C."/>
            <person name="Yan M."/>
            <person name="Daum C."/>
            <person name="Ng V."/>
            <person name="Clum A."/>
            <person name="Steindorff A."/>
            <person name="Ohm R.A."/>
            <person name="Martin F."/>
            <person name="Silar P."/>
            <person name="Natvig D.O."/>
            <person name="Lalanne C."/>
            <person name="Gautier V."/>
            <person name="Ament-Velasquez S.L."/>
            <person name="Kruys A."/>
            <person name="Hutchinson M.I."/>
            <person name="Powell A.J."/>
            <person name="Barry K."/>
            <person name="Miller A.N."/>
            <person name="Grigoriev I.V."/>
            <person name="Debuchy R."/>
            <person name="Gladieux P."/>
            <person name="Hiltunen Thoren M."/>
            <person name="Johannesson H."/>
        </authorList>
    </citation>
    <scope>NUCLEOTIDE SEQUENCE</scope>
    <source>
        <strain evidence="2">CBS 731.68</strain>
    </source>
</reference>
<organism evidence="2 3">
    <name type="scientific">Parathielavia appendiculata</name>
    <dbReference type="NCBI Taxonomy" id="2587402"/>
    <lineage>
        <taxon>Eukaryota</taxon>
        <taxon>Fungi</taxon>
        <taxon>Dikarya</taxon>
        <taxon>Ascomycota</taxon>
        <taxon>Pezizomycotina</taxon>
        <taxon>Sordariomycetes</taxon>
        <taxon>Sordariomycetidae</taxon>
        <taxon>Sordariales</taxon>
        <taxon>Chaetomiaceae</taxon>
        <taxon>Parathielavia</taxon>
    </lineage>
</organism>
<evidence type="ECO:0000313" key="2">
    <source>
        <dbReference type="EMBL" id="KAK4122063.1"/>
    </source>
</evidence>
<name>A0AAN6Z238_9PEZI</name>
<protein>
    <submittedName>
        <fullName evidence="2">Uncharacterized protein</fullName>
    </submittedName>
</protein>
<gene>
    <name evidence="2" type="ORF">N657DRAFT_106049</name>
</gene>
<keyword evidence="3" id="KW-1185">Reference proteome</keyword>
<reference evidence="2" key="2">
    <citation type="submission" date="2023-05" db="EMBL/GenBank/DDBJ databases">
        <authorList>
            <consortium name="Lawrence Berkeley National Laboratory"/>
            <person name="Steindorff A."/>
            <person name="Hensen N."/>
            <person name="Bonometti L."/>
            <person name="Westerberg I."/>
            <person name="Brannstrom I.O."/>
            <person name="Guillou S."/>
            <person name="Cros-Aarteil S."/>
            <person name="Calhoun S."/>
            <person name="Haridas S."/>
            <person name="Kuo A."/>
            <person name="Mondo S."/>
            <person name="Pangilinan J."/>
            <person name="Riley R."/>
            <person name="Labutti K."/>
            <person name="Andreopoulos B."/>
            <person name="Lipzen A."/>
            <person name="Chen C."/>
            <person name="Yanf M."/>
            <person name="Daum C."/>
            <person name="Ng V."/>
            <person name="Clum A."/>
            <person name="Ohm R."/>
            <person name="Martin F."/>
            <person name="Silar P."/>
            <person name="Natvig D."/>
            <person name="Lalanne C."/>
            <person name="Gautier V."/>
            <person name="Ament-Velasquez S.L."/>
            <person name="Kruys A."/>
            <person name="Hutchinson M.I."/>
            <person name="Powell A.J."/>
            <person name="Barry K."/>
            <person name="Miller A.N."/>
            <person name="Grigoriev I.V."/>
            <person name="Debuchy R."/>
            <person name="Gladieux P."/>
            <person name="Thoren M.H."/>
            <person name="Johannesson H."/>
        </authorList>
    </citation>
    <scope>NUCLEOTIDE SEQUENCE</scope>
    <source>
        <strain evidence="2">CBS 731.68</strain>
    </source>
</reference>
<feature type="region of interest" description="Disordered" evidence="1">
    <location>
        <begin position="64"/>
        <end position="98"/>
    </location>
</feature>
<dbReference type="GeneID" id="87822516"/>
<dbReference type="RefSeq" id="XP_062645834.1">
    <property type="nucleotide sequence ID" value="XM_062785750.1"/>
</dbReference>
<evidence type="ECO:0000313" key="3">
    <source>
        <dbReference type="Proteomes" id="UP001302602"/>
    </source>
</evidence>
<accession>A0AAN6Z238</accession>
<feature type="compositionally biased region" description="Basic and acidic residues" evidence="1">
    <location>
        <begin position="88"/>
        <end position="98"/>
    </location>
</feature>
<sequence>MPLIDAAHLKTLHERSMAQARGIDIVCRNSASMSSTGTWSFGQWRPTSSIVQISTPCSVSSKFIESSTAKSMATPKDSPSNSGTQTGQRREDESGNTS</sequence>
<dbReference type="AlphaFoldDB" id="A0AAN6Z238"/>
<dbReference type="EMBL" id="MU853232">
    <property type="protein sequence ID" value="KAK4122063.1"/>
    <property type="molecule type" value="Genomic_DNA"/>
</dbReference>
<proteinExistence type="predicted"/>
<evidence type="ECO:0000256" key="1">
    <source>
        <dbReference type="SAM" id="MobiDB-lite"/>
    </source>
</evidence>